<dbReference type="Proteomes" id="UP000628736">
    <property type="component" value="Unassembled WGS sequence"/>
</dbReference>
<proteinExistence type="inferred from homology"/>
<dbReference type="SUPFAM" id="SSF51161">
    <property type="entry name" value="Trimeric LpxA-like enzymes"/>
    <property type="match status" value="1"/>
</dbReference>
<evidence type="ECO:0000313" key="4">
    <source>
        <dbReference type="EMBL" id="MBC5722930.1"/>
    </source>
</evidence>
<dbReference type="Gene3D" id="2.160.10.10">
    <property type="entry name" value="Hexapeptide repeat proteins"/>
    <property type="match status" value="1"/>
</dbReference>
<dbReference type="InterPro" id="IPR056729">
    <property type="entry name" value="GMPPB_C"/>
</dbReference>
<dbReference type="PANTHER" id="PTHR22572">
    <property type="entry name" value="SUGAR-1-PHOSPHATE GUANYL TRANSFERASE"/>
    <property type="match status" value="1"/>
</dbReference>
<dbReference type="GO" id="GO:0016740">
    <property type="term" value="F:transferase activity"/>
    <property type="evidence" value="ECO:0007669"/>
    <property type="project" value="UniProtKB-KW"/>
</dbReference>
<dbReference type="InterPro" id="IPR029044">
    <property type="entry name" value="Nucleotide-diphossugar_trans"/>
</dbReference>
<dbReference type="SUPFAM" id="SSF53448">
    <property type="entry name" value="Nucleotide-diphospho-sugar transferases"/>
    <property type="match status" value="1"/>
</dbReference>
<protein>
    <submittedName>
        <fullName evidence="4">NTP transferase domain-containing protein</fullName>
    </submittedName>
</protein>
<reference evidence="4" key="1">
    <citation type="submission" date="2020-08" db="EMBL/GenBank/DDBJ databases">
        <title>Genome public.</title>
        <authorList>
            <person name="Liu C."/>
            <person name="Sun Q."/>
        </authorList>
    </citation>
    <scope>NUCLEOTIDE SEQUENCE</scope>
    <source>
        <strain evidence="4">NSJ-23</strain>
    </source>
</reference>
<dbReference type="CDD" id="cd04181">
    <property type="entry name" value="NTP_transferase"/>
    <property type="match status" value="1"/>
</dbReference>
<evidence type="ECO:0000259" key="2">
    <source>
        <dbReference type="Pfam" id="PF00483"/>
    </source>
</evidence>
<evidence type="ECO:0000313" key="5">
    <source>
        <dbReference type="Proteomes" id="UP000628736"/>
    </source>
</evidence>
<keyword evidence="5" id="KW-1185">Reference proteome</keyword>
<name>A0A8J6M3A5_9FIRM</name>
<dbReference type="Pfam" id="PF00483">
    <property type="entry name" value="NTP_transferase"/>
    <property type="match status" value="1"/>
</dbReference>
<dbReference type="RefSeq" id="WP_186852888.1">
    <property type="nucleotide sequence ID" value="NZ_JACOPO010000005.1"/>
</dbReference>
<dbReference type="Pfam" id="PF25087">
    <property type="entry name" value="GMPPB_C"/>
    <property type="match status" value="1"/>
</dbReference>
<accession>A0A8J6M3A5</accession>
<dbReference type="InterPro" id="IPR011004">
    <property type="entry name" value="Trimer_LpxA-like_sf"/>
</dbReference>
<dbReference type="InterPro" id="IPR005835">
    <property type="entry name" value="NTP_transferase_dom"/>
</dbReference>
<dbReference type="AlphaFoldDB" id="A0A8J6M3A5"/>
<comment type="similarity">
    <text evidence="1">Belongs to the transferase hexapeptide repeat family.</text>
</comment>
<keyword evidence="4" id="KW-0808">Transferase</keyword>
<organism evidence="4 5">
    <name type="scientific">Flintibacter hominis</name>
    <dbReference type="NCBI Taxonomy" id="2763048"/>
    <lineage>
        <taxon>Bacteria</taxon>
        <taxon>Bacillati</taxon>
        <taxon>Bacillota</taxon>
        <taxon>Clostridia</taxon>
        <taxon>Eubacteriales</taxon>
        <taxon>Flintibacter</taxon>
    </lineage>
</organism>
<dbReference type="EMBL" id="JACOPO010000005">
    <property type="protein sequence ID" value="MBC5722930.1"/>
    <property type="molecule type" value="Genomic_DNA"/>
</dbReference>
<dbReference type="Gene3D" id="3.90.550.10">
    <property type="entry name" value="Spore Coat Polysaccharide Biosynthesis Protein SpsA, Chain A"/>
    <property type="match status" value="1"/>
</dbReference>
<feature type="domain" description="Nucleotidyl transferase" evidence="2">
    <location>
        <begin position="2"/>
        <end position="233"/>
    </location>
</feature>
<sequence>MKAVIMAGGEGTRLRPLSLGVPKPMTPLFGRPVMEHIITLLKRHHITDICVTLCYKPQSVMDYFGSGEQLGVQLTYFVEEEPLGTAGSVRNCLSHLGREDFLVISGDCVCDLDLTEAIQAHQERESCATLVLYAHPKPLEYGLVLTDEQGRVQRFVEKPSWGQVVTNMVNTGIYILSPRAMELVPQQGPFDFGKDLFPTLLEQRMPLYGCPLEGYWCDMGDCGAYLKCVQDTLDGRVTMDLNIPQRSDGIWSAQSLPQGITLTPPCWIDRDVELEPGAIVGPYAVISRECRVGERAVVQRSVLLEGTAVDSRASLDGTILCPGSAAQKKSILKDGAVLGDNALAEEGAILLERVRLWPGQTAPAGCRLARSITSGSQKGVHRFGDGGVIRGVLGEDLGPDALLGIGSVLGVEGQVGLGCSNTPGARMLARAAAAGAAAAGGQVLTYGLDSPVQGAWVSASRMLPISLFIEEGEERVFLHFFDRQGLPLERARERKLEHALLQGEFRRVRARQVGQMERLELTRRQWADQVAAAASLGHPALRRVTVAVEGNGPDDRAIRAVLLSLGCQVEDRWRPGIPAFRASHGGFCLTAQDERGAILDSSQLLALVALIEMENGSGRLAVPSGASAAVDLVAAGYDGTVLRLDRDGKPARDLYAAQPWFWSAPSAAARICARMGVSGQKLDALISKTPRFSSWRREVPLSSDRGRVMEAMVREQGRTCGGEGLRVHTGGGWVYLVPLARRSALRVVGEGPDLEIAAELCDFYAGRAAQLDRAISEQCAQERDKK</sequence>
<feature type="domain" description="Mannose-1-phosphate guanyltransferase C-terminal" evidence="3">
    <location>
        <begin position="263"/>
        <end position="350"/>
    </location>
</feature>
<gene>
    <name evidence="4" type="ORF">H8S11_08910</name>
</gene>
<comment type="caution">
    <text evidence="4">The sequence shown here is derived from an EMBL/GenBank/DDBJ whole genome shotgun (WGS) entry which is preliminary data.</text>
</comment>
<evidence type="ECO:0000259" key="3">
    <source>
        <dbReference type="Pfam" id="PF25087"/>
    </source>
</evidence>
<evidence type="ECO:0000256" key="1">
    <source>
        <dbReference type="ARBA" id="ARBA00007274"/>
    </source>
</evidence>
<dbReference type="InterPro" id="IPR050486">
    <property type="entry name" value="Mannose-1P_guanyltransferase"/>
</dbReference>